<reference evidence="1" key="1">
    <citation type="submission" date="2020-05" db="EMBL/GenBank/DDBJ databases">
        <title>Large-scale comparative analyses of tick genomes elucidate their genetic diversity and vector capacities.</title>
        <authorList>
            <person name="Jia N."/>
            <person name="Wang J."/>
            <person name="Shi W."/>
            <person name="Du L."/>
            <person name="Sun Y."/>
            <person name="Zhan W."/>
            <person name="Jiang J."/>
            <person name="Wang Q."/>
            <person name="Zhang B."/>
            <person name="Ji P."/>
            <person name="Sakyi L.B."/>
            <person name="Cui X."/>
            <person name="Yuan T."/>
            <person name="Jiang B."/>
            <person name="Yang W."/>
            <person name="Lam T.T.-Y."/>
            <person name="Chang Q."/>
            <person name="Ding S."/>
            <person name="Wang X."/>
            <person name="Zhu J."/>
            <person name="Ruan X."/>
            <person name="Zhao L."/>
            <person name="Wei J."/>
            <person name="Que T."/>
            <person name="Du C."/>
            <person name="Cheng J."/>
            <person name="Dai P."/>
            <person name="Han X."/>
            <person name="Huang E."/>
            <person name="Gao Y."/>
            <person name="Liu J."/>
            <person name="Shao H."/>
            <person name="Ye R."/>
            <person name="Li L."/>
            <person name="Wei W."/>
            <person name="Wang X."/>
            <person name="Wang C."/>
            <person name="Yang T."/>
            <person name="Huo Q."/>
            <person name="Li W."/>
            <person name="Guo W."/>
            <person name="Chen H."/>
            <person name="Zhou L."/>
            <person name="Ni X."/>
            <person name="Tian J."/>
            <person name="Zhou Y."/>
            <person name="Sheng Y."/>
            <person name="Liu T."/>
            <person name="Pan Y."/>
            <person name="Xia L."/>
            <person name="Li J."/>
            <person name="Zhao F."/>
            <person name="Cao W."/>
        </authorList>
    </citation>
    <scope>NUCLEOTIDE SEQUENCE</scope>
    <source>
        <strain evidence="1">Dsil-2018</strain>
    </source>
</reference>
<accession>A0ACB8DRS6</accession>
<evidence type="ECO:0000313" key="1">
    <source>
        <dbReference type="EMBL" id="KAH7975079.1"/>
    </source>
</evidence>
<comment type="caution">
    <text evidence="1">The sequence shown here is derived from an EMBL/GenBank/DDBJ whole genome shotgun (WGS) entry which is preliminary data.</text>
</comment>
<dbReference type="Proteomes" id="UP000821865">
    <property type="component" value="Chromosome 10"/>
</dbReference>
<dbReference type="EMBL" id="CM023479">
    <property type="protein sequence ID" value="KAH7975079.1"/>
    <property type="molecule type" value="Genomic_DNA"/>
</dbReference>
<sequence length="817" mass="87356">MDSPSRLADTETIAHENVQAPRTFLTSSPSGVPSEVPFSVSDGEPEPAEGDSGAEHFESSPHASAPSPGSSEGIRLDQAVKKGSDESPRSGERDPAANEDRVSRGFITSPGSHTDDSEAAAFVSSHVKAADSPDQMHAASATVAGDGTGAKGENPRPSSRDSGLEEDGDTQQRGADAEEKAGPDSAASEPPERERRPLSGANGPSKQRLRPATAAASAKRVQPFGILILLMYIAIVIALVVLTIVLFTKKSAQKHRACASTECQDFAKLLASSTDASVNPCHSFARFVCGGWERSNALSVREALYQKALDRMTSHISNVQVPDSGQNDVQRAAAAFRSCNSVLSGRVDHLAAVKGALVEAGITWPRTPDLVDVLHTLLFTSLKLAWDVIVRVVPRCSGNKTVLEVNPGPYGRPSAPGGSDESEASLVQTAALERITALALVPKYHLHTQYPVPLTVPRDIGISDEDWLATVVAFGYNATTEVALVTTSPSFVGAFLDIWRRIGNNDTHLLTSWSTVQVAALYANKDLILNYYRGKGEAASVRYNAFCFTTAYLLSRGALLENYVSEAVHKDARASADGVMRSVGDAFLRRLSKWSQFQEDITVVADWSATPSEVFHETHVIRARRRLPRLISNVPDDVYEVVGAINSLELSVPSSRSKTLRLLPLSFSFPVFDVRLSAAANYAGLGGQVGSALSWLLLTAYAGDARTSDVVSNLSACVEKGPSHALQLDSALNQALTAGVLVDAYEYESAAHDTRVGAYNGTRLLLMALCYFACTGRDTVNEGAICDSAMRQAKEFARAFNCVPGTPMNPEKRCNLP</sequence>
<organism evidence="1 2">
    <name type="scientific">Dermacentor silvarum</name>
    <name type="common">Tick</name>
    <dbReference type="NCBI Taxonomy" id="543639"/>
    <lineage>
        <taxon>Eukaryota</taxon>
        <taxon>Metazoa</taxon>
        <taxon>Ecdysozoa</taxon>
        <taxon>Arthropoda</taxon>
        <taxon>Chelicerata</taxon>
        <taxon>Arachnida</taxon>
        <taxon>Acari</taxon>
        <taxon>Parasitiformes</taxon>
        <taxon>Ixodida</taxon>
        <taxon>Ixodoidea</taxon>
        <taxon>Ixodidae</taxon>
        <taxon>Rhipicephalinae</taxon>
        <taxon>Dermacentor</taxon>
    </lineage>
</organism>
<name>A0ACB8DRS6_DERSI</name>
<protein>
    <submittedName>
        <fullName evidence="1">Uncharacterized protein</fullName>
    </submittedName>
</protein>
<gene>
    <name evidence="1" type="ORF">HPB49_023435</name>
</gene>
<proteinExistence type="predicted"/>
<keyword evidence="2" id="KW-1185">Reference proteome</keyword>
<evidence type="ECO:0000313" key="2">
    <source>
        <dbReference type="Proteomes" id="UP000821865"/>
    </source>
</evidence>